<dbReference type="AlphaFoldDB" id="A0A6G6ISP8"/>
<accession>A0A6G6ISP8</accession>
<protein>
    <submittedName>
        <fullName evidence="1">Uncharacterized protein</fullName>
    </submittedName>
</protein>
<name>A0A6G6ISP8_PSENT</name>
<dbReference type="Proteomes" id="UP000501063">
    <property type="component" value="Chromosome"/>
</dbReference>
<dbReference type="RefSeq" id="WP_062842613.1">
    <property type="nucleotide sequence ID" value="NZ_CP049140.1"/>
</dbReference>
<proteinExistence type="predicted"/>
<sequence>MTSKYHTDFGNGVVVYADKYVNSGEWAYDCKTTRLISKQPLKFPISTLEELGKLDISTARQIGDEREEAKRVIKSVTAIKNWYTSLEYNYSSLTESSVINSHLYSLIAEHNGEEWVVFVSHGSDIGGQAQFTIRAKKYNPEEYVDHTKALSLAADSCGS</sequence>
<dbReference type="EMBL" id="CP049140">
    <property type="protein sequence ID" value="QIE86079.1"/>
    <property type="molecule type" value="Genomic_DNA"/>
</dbReference>
<evidence type="ECO:0000313" key="2">
    <source>
        <dbReference type="Proteomes" id="UP000501063"/>
    </source>
</evidence>
<evidence type="ECO:0000313" key="1">
    <source>
        <dbReference type="EMBL" id="QIE86079.1"/>
    </source>
</evidence>
<organism evidence="1 2">
    <name type="scientific">Pseudomonas nitroreducens</name>
    <dbReference type="NCBI Taxonomy" id="46680"/>
    <lineage>
        <taxon>Bacteria</taxon>
        <taxon>Pseudomonadati</taxon>
        <taxon>Pseudomonadota</taxon>
        <taxon>Gammaproteobacteria</taxon>
        <taxon>Pseudomonadales</taxon>
        <taxon>Pseudomonadaceae</taxon>
        <taxon>Pseudomonas</taxon>
    </lineage>
</organism>
<gene>
    <name evidence="1" type="ORF">G5B91_07290</name>
</gene>
<dbReference type="KEGG" id="pnt:G5B91_07290"/>
<reference evidence="1 2" key="1">
    <citation type="submission" date="2020-02" db="EMBL/GenBank/DDBJ databases">
        <title>Integrative conjugative elements (ICEs) and plasmids drive adaptation of Pseudomonas nitroreducens strain HBP1 to wastewater environment.</title>
        <authorList>
            <person name="Sentchilo V."/>
            <person name="Carraro N."/>
            <person name="Bertelli C."/>
            <person name="van der Meer J.R."/>
        </authorList>
    </citation>
    <scope>NUCLEOTIDE SEQUENCE [LARGE SCALE GENOMIC DNA]</scope>
    <source>
        <strain evidence="1 2">HBP1</strain>
    </source>
</reference>